<dbReference type="RefSeq" id="WP_160482084.1">
    <property type="nucleotide sequence ID" value="NZ_WTFN01000068.1"/>
</dbReference>
<comment type="caution">
    <text evidence="2">The sequence shown here is derived from an EMBL/GenBank/DDBJ whole genome shotgun (WGS) entry which is preliminary data.</text>
</comment>
<protein>
    <recommendedName>
        <fullName evidence="4">Attachment protein</fullName>
    </recommendedName>
</protein>
<dbReference type="Proteomes" id="UP000461288">
    <property type="component" value="Unassembled WGS sequence"/>
</dbReference>
<feature type="compositionally biased region" description="Basic and acidic residues" evidence="1">
    <location>
        <begin position="192"/>
        <end position="201"/>
    </location>
</feature>
<sequence>MDRSGSTCNEGELYDEQTGECKAPERDCKAETGDILTRGSIAGIVVSNGRTYSLSQSPASACVDSCSFALKDTGRPRYTSCYLVKGSQVDSFCNYILTGTGEPCSGWNWAQPETGDPLNPADTPDAPPSDPNDPGCPKGWSWSGTTCVKTPTDGDGGGDKEGGKDKDPSGGGGVGGGGDKDPGGDGQDGGTDGDKDKDKDPGSGTGGGKDPDKGSSLKPPKAGSFDNANKEWEAKAEQARQLFNEKLKQQMNSFKGVFDVNLGQGAGSLPCERFTVLGQTLSICLTDYATELAYLRQILLLVASVIAATIVLRD</sequence>
<reference evidence="2 3" key="1">
    <citation type="submission" date="2019-12" db="EMBL/GenBank/DDBJ databases">
        <title>Draft genome sequence of Pseudomonas otitidis recovered from a chicken carcass.</title>
        <authorList>
            <person name="Vieira T.R."/>
            <person name="Oliviera E.F.C."/>
            <person name="Silva N.M.V."/>
            <person name="Sambrano G.E."/>
            <person name="Cibulski S.P."/>
            <person name="Cardoso M.R.I."/>
        </authorList>
    </citation>
    <scope>NUCLEOTIDE SEQUENCE [LARGE SCALE GENOMIC DNA]</scope>
    <source>
        <strain evidence="2 3">25_K</strain>
    </source>
</reference>
<accession>A0A7X3HB61</accession>
<feature type="compositionally biased region" description="Basic and acidic residues" evidence="1">
    <location>
        <begin position="157"/>
        <end position="168"/>
    </location>
</feature>
<name>A0A7X3HB61_9GAMM</name>
<evidence type="ECO:0008006" key="4">
    <source>
        <dbReference type="Google" id="ProtNLM"/>
    </source>
</evidence>
<dbReference type="EMBL" id="WTFN01000068">
    <property type="protein sequence ID" value="MWK58753.1"/>
    <property type="molecule type" value="Genomic_DNA"/>
</dbReference>
<dbReference type="AlphaFoldDB" id="A0A7X3HB61"/>
<gene>
    <name evidence="2" type="ORF">GO594_22450</name>
</gene>
<proteinExistence type="predicted"/>
<evidence type="ECO:0000256" key="1">
    <source>
        <dbReference type="SAM" id="MobiDB-lite"/>
    </source>
</evidence>
<organism evidence="2 3">
    <name type="scientific">Metapseudomonas otitidis</name>
    <dbReference type="NCBI Taxonomy" id="319939"/>
    <lineage>
        <taxon>Bacteria</taxon>
        <taxon>Pseudomonadati</taxon>
        <taxon>Pseudomonadota</taxon>
        <taxon>Gammaproteobacteria</taxon>
        <taxon>Pseudomonadales</taxon>
        <taxon>Pseudomonadaceae</taxon>
        <taxon>Metapseudomonas</taxon>
    </lineage>
</organism>
<evidence type="ECO:0000313" key="2">
    <source>
        <dbReference type="EMBL" id="MWK58753.1"/>
    </source>
</evidence>
<feature type="region of interest" description="Disordered" evidence="1">
    <location>
        <begin position="107"/>
        <end position="227"/>
    </location>
</feature>
<evidence type="ECO:0000313" key="3">
    <source>
        <dbReference type="Proteomes" id="UP000461288"/>
    </source>
</evidence>